<evidence type="ECO:0000313" key="12">
    <source>
        <dbReference type="Proteomes" id="UP000267821"/>
    </source>
</evidence>
<dbReference type="GO" id="GO:0006351">
    <property type="term" value="P:DNA-templated transcription"/>
    <property type="evidence" value="ECO:0007669"/>
    <property type="project" value="InterPro"/>
</dbReference>
<feature type="compositionally biased region" description="Low complexity" evidence="8">
    <location>
        <begin position="114"/>
        <end position="154"/>
    </location>
</feature>
<evidence type="ECO:0000256" key="4">
    <source>
        <dbReference type="ARBA" id="ARBA00022771"/>
    </source>
</evidence>
<dbReference type="InterPro" id="IPR013087">
    <property type="entry name" value="Znf_C2H2_type"/>
</dbReference>
<dbReference type="GO" id="GO:0000978">
    <property type="term" value="F:RNA polymerase II cis-regulatory region sequence-specific DNA binding"/>
    <property type="evidence" value="ECO:0007669"/>
    <property type="project" value="InterPro"/>
</dbReference>
<evidence type="ECO:0000313" key="11">
    <source>
        <dbReference type="EMBL" id="RPB21728.1"/>
    </source>
</evidence>
<evidence type="ECO:0000259" key="10">
    <source>
        <dbReference type="PROSITE" id="PS50157"/>
    </source>
</evidence>
<feature type="domain" description="Zn(2)-C6 fungal-type" evidence="9">
    <location>
        <begin position="369"/>
        <end position="398"/>
    </location>
</feature>
<feature type="compositionally biased region" description="Polar residues" evidence="8">
    <location>
        <begin position="175"/>
        <end position="192"/>
    </location>
</feature>
<dbReference type="CDD" id="cd00067">
    <property type="entry name" value="GAL4"/>
    <property type="match status" value="1"/>
</dbReference>
<feature type="domain" description="C2H2-type" evidence="10">
    <location>
        <begin position="247"/>
        <end position="274"/>
    </location>
</feature>
<dbReference type="GO" id="GO:0008270">
    <property type="term" value="F:zinc ion binding"/>
    <property type="evidence" value="ECO:0007669"/>
    <property type="project" value="UniProtKB-KW"/>
</dbReference>
<dbReference type="Pfam" id="PF04082">
    <property type="entry name" value="Fungal_trans"/>
    <property type="match status" value="1"/>
</dbReference>
<keyword evidence="4 7" id="KW-0863">Zinc-finger</keyword>
<dbReference type="AlphaFoldDB" id="A0A3N4LJ56"/>
<dbReference type="STRING" id="1051890.A0A3N4LJ56"/>
<dbReference type="InterPro" id="IPR051059">
    <property type="entry name" value="VerF-like"/>
</dbReference>
<feature type="region of interest" description="Disordered" evidence="8">
    <location>
        <begin position="316"/>
        <end position="344"/>
    </location>
</feature>
<evidence type="ECO:0000256" key="6">
    <source>
        <dbReference type="ARBA" id="ARBA00023242"/>
    </source>
</evidence>
<evidence type="ECO:0000256" key="7">
    <source>
        <dbReference type="PROSITE-ProRule" id="PRU00042"/>
    </source>
</evidence>
<dbReference type="InterPro" id="IPR036236">
    <property type="entry name" value="Znf_C2H2_sf"/>
</dbReference>
<dbReference type="Gene3D" id="4.10.240.10">
    <property type="entry name" value="Zn(2)-C6 fungal-type DNA-binding domain"/>
    <property type="match status" value="1"/>
</dbReference>
<evidence type="ECO:0000256" key="3">
    <source>
        <dbReference type="ARBA" id="ARBA00022737"/>
    </source>
</evidence>
<evidence type="ECO:0008006" key="13">
    <source>
        <dbReference type="Google" id="ProtNLM"/>
    </source>
</evidence>
<dbReference type="CDD" id="cd12148">
    <property type="entry name" value="fungal_TF_MHR"/>
    <property type="match status" value="1"/>
</dbReference>
<dbReference type="InParanoid" id="A0A3N4LJ56"/>
<dbReference type="Proteomes" id="UP000267821">
    <property type="component" value="Unassembled WGS sequence"/>
</dbReference>
<sequence length="1113" mass="123792">MIDTNISKLSALNPPGLASVARDMNGHLLPFSNEGQGYHGQPQQGMDLLQSTLLTMPSYEDQTLANSPHGMVMSAHDRSSTEALITTSTHPHHPLYNTHMPTGHSLQMFPPQPLQLSASSLQQSSPTTPQAPHHGYLHHPALPSSPSQALLSTPRQPPVPLRPMPSSSGNLELVHSQSHSQSNSPEQSPSGSRSDRQGRLGSHGGVGRRIILASGSAASGGLSVSNGLINTGAAGQCHATKDSSGKFPCLHCQKTYLHLKHLKRHLLRHTGDRPYQCVLCKDTFSRSDILKRHFQKCCIRRGNPGNLTHLAHAHDHQRKKAKNVREQSITHVESPETTSEPYSPSDTLIGDSAILVPRGSGNLKRSTRVCSQCVGLKLLCDGNTPCARCNQIGTDCIYLGDDLRRQSSGKGENSSSSSGFLQATDDPSGIDTRELFNFPPPTHPHAQHLQLHSQSMQAYQQQPIGARTSPPYTPVTESTYTSMEDTQGLNAVSFGDEYSFHHHQVRLQHKINPPKEDALKLKTQLEANSLAISQSGQPLIYFPPSAVSQSSSNPTQDLDWTFPENDGYYSSLNPNIGLHAQPSSSAGLYNYESSPLTATPISLMDGGMGDWNVSIPQVDPFHAKCEHLKNILFPDLYSRLGTPESPCSSSCEGGLSDDSDLKEWIVPYHIEHFLENFHTNFQTHFPSLHLPTFQFSCAFDGLALAIICHGAVYSNRGISVEQVRRLMERSLTIIDQSEPKGCNGDSSGRVISSDELQARSLFAALSAWHGSERQRERIRRNYSKIVNMAKNSCYFKPLTPREAGLHGWSYYHQTDKSLKLAPEWNWMAWIEQEKRNRIMFGIFLLDAAFTIYYNEKPRIGLFDLRITLPSDDIPWEATTSEECFNLLGLNGLEASAGNTSGTRKAKQPEVSAQLEEILTIGKEFRIGTTNAYGKFILIHAIHVYVWQKQREFGLGQWGICNPPNSEPNQRITTQQKNLEILQFNQTVGQALDKWKKAWDADLIIQFSKKRRSGFCRDGIAFYWLAVLFTRQKKRDLLLRDVRDRQVVAQVQQMLETVNRRPRSSYTFQEAGAVSNIDKQYGVDELAFDMKLLLAPIEKGLDTDGNDWHGSNER</sequence>
<dbReference type="PANTHER" id="PTHR40626:SF12">
    <property type="entry name" value="RFEC"/>
    <property type="match status" value="1"/>
</dbReference>
<evidence type="ECO:0000256" key="5">
    <source>
        <dbReference type="ARBA" id="ARBA00022833"/>
    </source>
</evidence>
<keyword evidence="3" id="KW-0677">Repeat</keyword>
<gene>
    <name evidence="11" type="ORF">L211DRAFT_415851</name>
</gene>
<dbReference type="SMART" id="SM00066">
    <property type="entry name" value="GAL4"/>
    <property type="match status" value="1"/>
</dbReference>
<dbReference type="OrthoDB" id="9439903at2759"/>
<dbReference type="Gene3D" id="3.30.160.60">
    <property type="entry name" value="Classic Zinc Finger"/>
    <property type="match status" value="2"/>
</dbReference>
<keyword evidence="2" id="KW-0479">Metal-binding</keyword>
<dbReference type="EMBL" id="ML121557">
    <property type="protein sequence ID" value="RPB21728.1"/>
    <property type="molecule type" value="Genomic_DNA"/>
</dbReference>
<organism evidence="11 12">
    <name type="scientific">Terfezia boudieri ATCC MYA-4762</name>
    <dbReference type="NCBI Taxonomy" id="1051890"/>
    <lineage>
        <taxon>Eukaryota</taxon>
        <taxon>Fungi</taxon>
        <taxon>Dikarya</taxon>
        <taxon>Ascomycota</taxon>
        <taxon>Pezizomycotina</taxon>
        <taxon>Pezizomycetes</taxon>
        <taxon>Pezizales</taxon>
        <taxon>Pezizaceae</taxon>
        <taxon>Terfezia</taxon>
    </lineage>
</organism>
<feature type="compositionally biased region" description="Polar residues" evidence="8">
    <location>
        <begin position="450"/>
        <end position="463"/>
    </location>
</feature>
<dbReference type="GO" id="GO:0000981">
    <property type="term" value="F:DNA-binding transcription factor activity, RNA polymerase II-specific"/>
    <property type="evidence" value="ECO:0007669"/>
    <property type="project" value="InterPro"/>
</dbReference>
<dbReference type="GO" id="GO:0000785">
    <property type="term" value="C:chromatin"/>
    <property type="evidence" value="ECO:0007669"/>
    <property type="project" value="TreeGrafter"/>
</dbReference>
<dbReference type="PANTHER" id="PTHR40626">
    <property type="entry name" value="MIP31509P"/>
    <property type="match status" value="1"/>
</dbReference>
<dbReference type="InterPro" id="IPR001138">
    <property type="entry name" value="Zn2Cys6_DnaBD"/>
</dbReference>
<evidence type="ECO:0000256" key="2">
    <source>
        <dbReference type="ARBA" id="ARBA00022723"/>
    </source>
</evidence>
<dbReference type="PROSITE" id="PS00028">
    <property type="entry name" value="ZINC_FINGER_C2H2_1"/>
    <property type="match status" value="1"/>
</dbReference>
<dbReference type="PROSITE" id="PS50157">
    <property type="entry name" value="ZINC_FINGER_C2H2_2"/>
    <property type="match status" value="1"/>
</dbReference>
<feature type="region of interest" description="Disordered" evidence="8">
    <location>
        <begin position="405"/>
        <end position="474"/>
    </location>
</feature>
<dbReference type="Pfam" id="PF00172">
    <property type="entry name" value="Zn_clus"/>
    <property type="match status" value="1"/>
</dbReference>
<dbReference type="PROSITE" id="PS50048">
    <property type="entry name" value="ZN2_CY6_FUNGAL_2"/>
    <property type="match status" value="1"/>
</dbReference>
<evidence type="ECO:0000256" key="8">
    <source>
        <dbReference type="SAM" id="MobiDB-lite"/>
    </source>
</evidence>
<proteinExistence type="predicted"/>
<accession>A0A3N4LJ56</accession>
<feature type="compositionally biased region" description="Low complexity" evidence="8">
    <location>
        <begin position="408"/>
        <end position="419"/>
    </location>
</feature>
<comment type="subcellular location">
    <subcellularLocation>
        <location evidence="1">Nucleus</location>
    </subcellularLocation>
</comment>
<reference evidence="11 12" key="1">
    <citation type="journal article" date="2018" name="Nat. Ecol. Evol.">
        <title>Pezizomycetes genomes reveal the molecular basis of ectomycorrhizal truffle lifestyle.</title>
        <authorList>
            <person name="Murat C."/>
            <person name="Payen T."/>
            <person name="Noel B."/>
            <person name="Kuo A."/>
            <person name="Morin E."/>
            <person name="Chen J."/>
            <person name="Kohler A."/>
            <person name="Krizsan K."/>
            <person name="Balestrini R."/>
            <person name="Da Silva C."/>
            <person name="Montanini B."/>
            <person name="Hainaut M."/>
            <person name="Levati E."/>
            <person name="Barry K.W."/>
            <person name="Belfiori B."/>
            <person name="Cichocki N."/>
            <person name="Clum A."/>
            <person name="Dockter R.B."/>
            <person name="Fauchery L."/>
            <person name="Guy J."/>
            <person name="Iotti M."/>
            <person name="Le Tacon F."/>
            <person name="Lindquist E.A."/>
            <person name="Lipzen A."/>
            <person name="Malagnac F."/>
            <person name="Mello A."/>
            <person name="Molinier V."/>
            <person name="Miyauchi S."/>
            <person name="Poulain J."/>
            <person name="Riccioni C."/>
            <person name="Rubini A."/>
            <person name="Sitrit Y."/>
            <person name="Splivallo R."/>
            <person name="Traeger S."/>
            <person name="Wang M."/>
            <person name="Zifcakova L."/>
            <person name="Wipf D."/>
            <person name="Zambonelli A."/>
            <person name="Paolocci F."/>
            <person name="Nowrousian M."/>
            <person name="Ottonello S."/>
            <person name="Baldrian P."/>
            <person name="Spatafora J.W."/>
            <person name="Henrissat B."/>
            <person name="Nagy L.G."/>
            <person name="Aury J.M."/>
            <person name="Wincker P."/>
            <person name="Grigoriev I.V."/>
            <person name="Bonfante P."/>
            <person name="Martin F.M."/>
        </authorList>
    </citation>
    <scope>NUCLEOTIDE SEQUENCE [LARGE SCALE GENOMIC DNA]</scope>
    <source>
        <strain evidence="11 12">ATCC MYA-4762</strain>
    </source>
</reference>
<feature type="region of interest" description="Disordered" evidence="8">
    <location>
        <begin position="90"/>
        <end position="204"/>
    </location>
</feature>
<keyword evidence="6" id="KW-0539">Nucleus</keyword>
<keyword evidence="5" id="KW-0862">Zinc</keyword>
<evidence type="ECO:0000256" key="1">
    <source>
        <dbReference type="ARBA" id="ARBA00004123"/>
    </source>
</evidence>
<name>A0A3N4LJ56_9PEZI</name>
<dbReference type="InterPro" id="IPR036864">
    <property type="entry name" value="Zn2-C6_fun-type_DNA-bd_sf"/>
</dbReference>
<dbReference type="InterPro" id="IPR007219">
    <property type="entry name" value="XnlR_reg_dom"/>
</dbReference>
<dbReference type="GO" id="GO:0005634">
    <property type="term" value="C:nucleus"/>
    <property type="evidence" value="ECO:0007669"/>
    <property type="project" value="UniProtKB-SubCell"/>
</dbReference>
<protein>
    <recommendedName>
        <fullName evidence="13">C2H2-type domain-containing protein</fullName>
    </recommendedName>
</protein>
<feature type="compositionally biased region" description="Low complexity" evidence="8">
    <location>
        <begin position="335"/>
        <end position="344"/>
    </location>
</feature>
<evidence type="ECO:0000259" key="9">
    <source>
        <dbReference type="PROSITE" id="PS50048"/>
    </source>
</evidence>
<dbReference type="SUPFAM" id="SSF57701">
    <property type="entry name" value="Zn2/Cys6 DNA-binding domain"/>
    <property type="match status" value="1"/>
</dbReference>
<dbReference type="SUPFAM" id="SSF57667">
    <property type="entry name" value="beta-beta-alpha zinc fingers"/>
    <property type="match status" value="1"/>
</dbReference>
<keyword evidence="12" id="KW-1185">Reference proteome</keyword>